<comment type="caution">
    <text evidence="2">The sequence shown here is derived from an EMBL/GenBank/DDBJ whole genome shotgun (WGS) entry which is preliminary data.</text>
</comment>
<feature type="region of interest" description="Disordered" evidence="1">
    <location>
        <begin position="115"/>
        <end position="161"/>
    </location>
</feature>
<name>Q4CZ06_TRYCC</name>
<reference evidence="2 3" key="1">
    <citation type="journal article" date="2005" name="Science">
        <title>The genome sequence of Trypanosoma cruzi, etiologic agent of Chagas disease.</title>
        <authorList>
            <person name="El-Sayed N.M."/>
            <person name="Myler P.J."/>
            <person name="Bartholomeu D.C."/>
            <person name="Nilsson D."/>
            <person name="Aggarwal G."/>
            <person name="Tran A.N."/>
            <person name="Ghedin E."/>
            <person name="Worthey E.A."/>
            <person name="Delcher A.L."/>
            <person name="Blandin G."/>
            <person name="Westenberger S.J."/>
            <person name="Caler E."/>
            <person name="Cerqueira G.C."/>
            <person name="Branche C."/>
            <person name="Haas B."/>
            <person name="Anupama A."/>
            <person name="Arner E."/>
            <person name="Aslund L."/>
            <person name="Attipoe P."/>
            <person name="Bontempi E."/>
            <person name="Bringaud F."/>
            <person name="Burton P."/>
            <person name="Cadag E."/>
            <person name="Campbell D.A."/>
            <person name="Carrington M."/>
            <person name="Crabtree J."/>
            <person name="Darban H."/>
            <person name="da Silveira J.F."/>
            <person name="de Jong P."/>
            <person name="Edwards K."/>
            <person name="Englund P.T."/>
            <person name="Fazelina G."/>
            <person name="Feldblyum T."/>
            <person name="Ferella M."/>
            <person name="Frasch A.C."/>
            <person name="Gull K."/>
            <person name="Horn D."/>
            <person name="Hou L."/>
            <person name="Huang Y."/>
            <person name="Kindlund E."/>
            <person name="Klingbeil M."/>
            <person name="Kluge S."/>
            <person name="Koo H."/>
            <person name="Lacerda D."/>
            <person name="Levin M.J."/>
            <person name="Lorenzi H."/>
            <person name="Louie T."/>
            <person name="Machado C.R."/>
            <person name="McCulloch R."/>
            <person name="McKenna A."/>
            <person name="Mizuno Y."/>
            <person name="Mottram J.C."/>
            <person name="Nelson S."/>
            <person name="Ochaya S."/>
            <person name="Osoegawa K."/>
            <person name="Pai G."/>
            <person name="Parsons M."/>
            <person name="Pentony M."/>
            <person name="Pettersson U."/>
            <person name="Pop M."/>
            <person name="Ramirez J.L."/>
            <person name="Rinta J."/>
            <person name="Robertson L."/>
            <person name="Salzberg S.L."/>
            <person name="Sanchez D.O."/>
            <person name="Seyler A."/>
            <person name="Sharma R."/>
            <person name="Shetty J."/>
            <person name="Simpson A.J."/>
            <person name="Sisk E."/>
            <person name="Tammi M.T."/>
            <person name="Tarleton R."/>
            <person name="Teixeira S."/>
            <person name="Van Aken S."/>
            <person name="Vogt C."/>
            <person name="Ward P.N."/>
            <person name="Wickstead B."/>
            <person name="Wortman J."/>
            <person name="White O."/>
            <person name="Fraser C.M."/>
            <person name="Stuart K.D."/>
            <person name="Andersson B."/>
        </authorList>
    </citation>
    <scope>NUCLEOTIDE SEQUENCE [LARGE SCALE GENOMIC DNA]</scope>
    <source>
        <strain evidence="2 3">CL Brener</strain>
    </source>
</reference>
<proteinExistence type="predicted"/>
<sequence>MRHGPDLNNNARWQHTPIHKKKKTKQKKNTAAACGCVCVALRVSVGPRRIKTKKQEGKKCMLRPTGPRPRPLFMRAAGEAHRAVVMSVSVGVRVEQLGGKHTAPLTGRVQKKQLKEGTVEKKHVHIDCPQKQKKKRMDGGWEIKRENIKKRKKKNTHNKKK</sequence>
<dbReference type="RefSeq" id="XP_807357.1">
    <property type="nucleotide sequence ID" value="XM_802264.1"/>
</dbReference>
<dbReference type="GeneID" id="3537569"/>
<feature type="region of interest" description="Disordered" evidence="1">
    <location>
        <begin position="1"/>
        <end position="26"/>
    </location>
</feature>
<feature type="compositionally biased region" description="Basic and acidic residues" evidence="1">
    <location>
        <begin position="137"/>
        <end position="146"/>
    </location>
</feature>
<dbReference type="InParanoid" id="Q4CZ06"/>
<dbReference type="EMBL" id="AAHK01001411">
    <property type="protein sequence ID" value="EAN85506.1"/>
    <property type="molecule type" value="Genomic_DNA"/>
</dbReference>
<feature type="compositionally biased region" description="Basic and acidic residues" evidence="1">
    <location>
        <begin position="115"/>
        <end position="130"/>
    </location>
</feature>
<feature type="compositionally biased region" description="Basic residues" evidence="1">
    <location>
        <begin position="17"/>
        <end position="26"/>
    </location>
</feature>
<accession>Q4CZ06</accession>
<dbReference type="KEGG" id="tcr:510061.20"/>
<dbReference type="PaxDb" id="353153-Q4CZ06"/>
<dbReference type="AlphaFoldDB" id="Q4CZ06"/>
<protein>
    <submittedName>
        <fullName evidence="2">Uncharacterized protein</fullName>
    </submittedName>
</protein>
<evidence type="ECO:0000256" key="1">
    <source>
        <dbReference type="SAM" id="MobiDB-lite"/>
    </source>
</evidence>
<dbReference type="Proteomes" id="UP000002296">
    <property type="component" value="Unassembled WGS sequence"/>
</dbReference>
<organism evidence="2 3">
    <name type="scientific">Trypanosoma cruzi (strain CL Brener)</name>
    <dbReference type="NCBI Taxonomy" id="353153"/>
    <lineage>
        <taxon>Eukaryota</taxon>
        <taxon>Discoba</taxon>
        <taxon>Euglenozoa</taxon>
        <taxon>Kinetoplastea</taxon>
        <taxon>Metakinetoplastina</taxon>
        <taxon>Trypanosomatida</taxon>
        <taxon>Trypanosomatidae</taxon>
        <taxon>Trypanosoma</taxon>
        <taxon>Schizotrypanum</taxon>
    </lineage>
</organism>
<keyword evidence="3" id="KW-1185">Reference proteome</keyword>
<evidence type="ECO:0000313" key="3">
    <source>
        <dbReference type="Proteomes" id="UP000002296"/>
    </source>
</evidence>
<evidence type="ECO:0000313" key="2">
    <source>
        <dbReference type="EMBL" id="EAN85506.1"/>
    </source>
</evidence>
<feature type="compositionally biased region" description="Basic residues" evidence="1">
    <location>
        <begin position="147"/>
        <end position="161"/>
    </location>
</feature>
<gene>
    <name evidence="2" type="ORF">Tc00.1047053510061.20</name>
</gene>